<dbReference type="Proteomes" id="UP000829401">
    <property type="component" value="Chromosome"/>
</dbReference>
<accession>A0A9E7CYC0</accession>
<keyword evidence="2" id="KW-1185">Reference proteome</keyword>
<accession>T0CZN0</accession>
<name>T0CZN0_ALIAG</name>
<sequence length="64" mass="7505">MRLFDNLSQLRKINNLNDIELEALRVELAHRFPVFLEVQQEVAFLATIEQAVQQFYQGQKDTAL</sequence>
<reference evidence="2" key="1">
    <citation type="journal article" date="2022" name="G3 (Bethesda)">
        <title>Unveiling the complete genome sequence of Alicyclobacillus acidoterrestris DSM 3922T, a taint-producing strain.</title>
        <authorList>
            <person name="Leonardo I.C."/>
            <person name="Barreto Crespo M.T."/>
            <person name="Gaspar F.B."/>
        </authorList>
    </citation>
    <scope>NUCLEOTIDE SEQUENCE [LARGE SCALE GENOMIC DNA]</scope>
    <source>
        <strain evidence="2">DSM 3922</strain>
    </source>
</reference>
<dbReference type="STRING" id="1356854.N007_10160"/>
<evidence type="ECO:0000313" key="2">
    <source>
        <dbReference type="Proteomes" id="UP000829401"/>
    </source>
</evidence>
<dbReference type="AlphaFoldDB" id="T0CZN0"/>
<dbReference type="RefSeq" id="WP_021297088.1">
    <property type="nucleotide sequence ID" value="NZ_AURB01000143.1"/>
</dbReference>
<protein>
    <submittedName>
        <fullName evidence="1">Uncharacterized protein</fullName>
    </submittedName>
</protein>
<gene>
    <name evidence="1" type="ORF">K1I37_20520</name>
</gene>
<organism evidence="1 2">
    <name type="scientific">Alicyclobacillus acidoterrestris (strain ATCC 49025 / DSM 3922 / CIP 106132 / NCIMB 13137 / GD3B)</name>
    <dbReference type="NCBI Taxonomy" id="1356854"/>
    <lineage>
        <taxon>Bacteria</taxon>
        <taxon>Bacillati</taxon>
        <taxon>Bacillota</taxon>
        <taxon>Bacilli</taxon>
        <taxon>Bacillales</taxon>
        <taxon>Alicyclobacillaceae</taxon>
        <taxon>Alicyclobacillus</taxon>
    </lineage>
</organism>
<dbReference type="EMBL" id="CP080467">
    <property type="protein sequence ID" value="UNO48936.1"/>
    <property type="molecule type" value="Genomic_DNA"/>
</dbReference>
<proteinExistence type="predicted"/>
<dbReference type="KEGG" id="aaco:K1I37_20520"/>
<evidence type="ECO:0000313" key="1">
    <source>
        <dbReference type="EMBL" id="UNO48936.1"/>
    </source>
</evidence>